<dbReference type="InterPro" id="IPR043001">
    <property type="entry name" value="IP5_2-K_N_lobe"/>
</dbReference>
<comment type="domain">
    <text evidence="1">The EXKPK motif is conserved in inositol-pentakisphosphate 2-kinases of both family 1 and 2.</text>
</comment>
<dbReference type="GO" id="GO:0005524">
    <property type="term" value="F:ATP binding"/>
    <property type="evidence" value="ECO:0007669"/>
    <property type="project" value="UniProtKB-KW"/>
</dbReference>
<gene>
    <name evidence="3" type="ORF">KIW84_060173</name>
</gene>
<dbReference type="Gramene" id="Psat06G0017300-T1">
    <property type="protein sequence ID" value="KAI5392912.1"/>
    <property type="gene ID" value="KIW84_060173"/>
</dbReference>
<comment type="catalytic activity">
    <reaction evidence="1">
        <text>1D-myo-inositol 1,3,4,5,6-pentakisphosphate + ATP = 1D-myo-inositol hexakisphosphate + ADP + H(+)</text>
        <dbReference type="Rhea" id="RHEA:20313"/>
        <dbReference type="ChEBI" id="CHEBI:15378"/>
        <dbReference type="ChEBI" id="CHEBI:30616"/>
        <dbReference type="ChEBI" id="CHEBI:57733"/>
        <dbReference type="ChEBI" id="CHEBI:58130"/>
        <dbReference type="ChEBI" id="CHEBI:456216"/>
        <dbReference type="EC" id="2.7.1.158"/>
    </reaction>
</comment>
<dbReference type="Proteomes" id="UP001058974">
    <property type="component" value="Chromosome 6"/>
</dbReference>
<keyword evidence="1" id="KW-0067">ATP-binding</keyword>
<evidence type="ECO:0000256" key="1">
    <source>
        <dbReference type="RuleBase" id="RU364126"/>
    </source>
</evidence>
<organism evidence="3 4">
    <name type="scientific">Pisum sativum</name>
    <name type="common">Garden pea</name>
    <name type="synonym">Lathyrus oleraceus</name>
    <dbReference type="NCBI Taxonomy" id="3888"/>
    <lineage>
        <taxon>Eukaryota</taxon>
        <taxon>Viridiplantae</taxon>
        <taxon>Streptophyta</taxon>
        <taxon>Embryophyta</taxon>
        <taxon>Tracheophyta</taxon>
        <taxon>Spermatophyta</taxon>
        <taxon>Magnoliopsida</taxon>
        <taxon>eudicotyledons</taxon>
        <taxon>Gunneridae</taxon>
        <taxon>Pentapetalae</taxon>
        <taxon>rosids</taxon>
        <taxon>fabids</taxon>
        <taxon>Fabales</taxon>
        <taxon>Fabaceae</taxon>
        <taxon>Papilionoideae</taxon>
        <taxon>50 kb inversion clade</taxon>
        <taxon>NPAAA clade</taxon>
        <taxon>Hologalegina</taxon>
        <taxon>IRL clade</taxon>
        <taxon>Fabeae</taxon>
        <taxon>Lathyrus</taxon>
    </lineage>
</organism>
<dbReference type="GO" id="GO:0035299">
    <property type="term" value="F:inositol-1,3,4,5,6-pentakisphosphate 2-kinase activity"/>
    <property type="evidence" value="ECO:0007669"/>
    <property type="project" value="UniProtKB-EC"/>
</dbReference>
<dbReference type="GO" id="GO:0032958">
    <property type="term" value="P:inositol phosphate biosynthetic process"/>
    <property type="evidence" value="ECO:0007669"/>
    <property type="project" value="TreeGrafter"/>
</dbReference>
<keyword evidence="1" id="KW-0808">Transferase</keyword>
<protein>
    <recommendedName>
        <fullName evidence="1">Inositol-pentakisphosphate 2-kinase</fullName>
        <ecNumber evidence="1">2.7.1.158</ecNumber>
    </recommendedName>
</protein>
<dbReference type="InterPro" id="IPR009286">
    <property type="entry name" value="Ins_P5_2-kin"/>
</dbReference>
<comment type="function">
    <text evidence="1">Phosphorylates Ins(1,3,4,5,6)P5 at position 2 to form Ins(1,2,3,4,5,6)P6 (InsP6 or phytate).</text>
</comment>
<keyword evidence="4" id="KW-1185">Reference proteome</keyword>
<comment type="caution">
    <text evidence="3">The sequence shown here is derived from an EMBL/GenBank/DDBJ whole genome shotgun (WGS) entry which is preliminary data.</text>
</comment>
<keyword evidence="1" id="KW-0418">Kinase</keyword>
<dbReference type="EC" id="2.7.1.158" evidence="1"/>
<dbReference type="PANTHER" id="PTHR14456">
    <property type="entry name" value="INOSITOL POLYPHOSPHATE KINASE 1"/>
    <property type="match status" value="1"/>
</dbReference>
<evidence type="ECO:0000313" key="4">
    <source>
        <dbReference type="Proteomes" id="UP001058974"/>
    </source>
</evidence>
<accession>A0A9D4W0M5</accession>
<name>A0A9D4W0M5_PEA</name>
<evidence type="ECO:0000256" key="2">
    <source>
        <dbReference type="SAM" id="MobiDB-lite"/>
    </source>
</evidence>
<dbReference type="EMBL" id="JAMSHJ010000006">
    <property type="protein sequence ID" value="KAI5392912.1"/>
    <property type="molecule type" value="Genomic_DNA"/>
</dbReference>
<feature type="region of interest" description="Disordered" evidence="2">
    <location>
        <begin position="475"/>
        <end position="494"/>
    </location>
</feature>
<evidence type="ECO:0000313" key="3">
    <source>
        <dbReference type="EMBL" id="KAI5392912.1"/>
    </source>
</evidence>
<sequence>MELTLTEQDAAHWVYRGEGAANIVVSYTGSSPSFIGKVMRIRKSPRKASTLPGVRNTIALSSHERLIWQEVHKLISSSDKEIAGQLYVDHVMKPLLGSKYVDAGTHILVTKEFLKTVEKNVDSQRPAWRVDVSQVDKQCDFALLMSDHSIFPHDGQGSSHSISVEIKPKCGFLPLSTFISEGTAIKKKITRFEMHQALKLQRGEISQRSVYNPLDLFSESKERVHKAIKNLFTTPQNNFRVFLNGSLTLGGLGGGAESTDACMAKVLEDELHSVIQAGDGQCTENLFTLVTEAVQKSGVLNQLLEVQKLDRFDVEGAIHAYYNIIFQQCKVCKELNKEQAKAYTSLHSASLEESLRIIKDYLIAATAKDCSLMICFRPRKENDSGSSYNTVYLESTKQAFDYKVHFIDLDLKRLNKVEEYYELDKKIVSCYKQMNKIDDGRNEDAKLQGPEVTNQQGSEAANLQGPKVANLQGSEVTNLQGPKVPNLQGPEVAY</sequence>
<dbReference type="AlphaFoldDB" id="A0A9D4W0M5"/>
<proteinExistence type="predicted"/>
<dbReference type="GO" id="GO:0005634">
    <property type="term" value="C:nucleus"/>
    <property type="evidence" value="ECO:0007669"/>
    <property type="project" value="TreeGrafter"/>
</dbReference>
<dbReference type="Gene3D" id="3.30.200.110">
    <property type="entry name" value="Inositol-pentakisphosphate 2-kinase, N-lobe"/>
    <property type="match status" value="1"/>
</dbReference>
<reference evidence="3 4" key="1">
    <citation type="journal article" date="2022" name="Nat. Genet.">
        <title>Improved pea reference genome and pan-genome highlight genomic features and evolutionary characteristics.</title>
        <authorList>
            <person name="Yang T."/>
            <person name="Liu R."/>
            <person name="Luo Y."/>
            <person name="Hu S."/>
            <person name="Wang D."/>
            <person name="Wang C."/>
            <person name="Pandey M.K."/>
            <person name="Ge S."/>
            <person name="Xu Q."/>
            <person name="Li N."/>
            <person name="Li G."/>
            <person name="Huang Y."/>
            <person name="Saxena R.K."/>
            <person name="Ji Y."/>
            <person name="Li M."/>
            <person name="Yan X."/>
            <person name="He Y."/>
            <person name="Liu Y."/>
            <person name="Wang X."/>
            <person name="Xiang C."/>
            <person name="Varshney R.K."/>
            <person name="Ding H."/>
            <person name="Gao S."/>
            <person name="Zong X."/>
        </authorList>
    </citation>
    <scope>NUCLEOTIDE SEQUENCE [LARGE SCALE GENOMIC DNA]</scope>
    <source>
        <strain evidence="3 4">cv. Zhongwan 6</strain>
    </source>
</reference>
<dbReference type="PANTHER" id="PTHR14456:SF6">
    <property type="entry name" value="INOSITOL-PENTAKISPHOSPHATE 2-KINASE"/>
    <property type="match status" value="1"/>
</dbReference>
<keyword evidence="1" id="KW-0547">Nucleotide-binding</keyword>
<dbReference type="OrthoDB" id="272370at2759"/>
<dbReference type="Pfam" id="PF06090">
    <property type="entry name" value="Ins_P5_2-kin"/>
    <property type="match status" value="1"/>
</dbReference>